<dbReference type="Proteomes" id="UP000813463">
    <property type="component" value="Chromosome 2"/>
</dbReference>
<evidence type="ECO:0000313" key="2">
    <source>
        <dbReference type="Proteomes" id="UP000813463"/>
    </source>
</evidence>
<organism evidence="2 3">
    <name type="scientific">Spinacia oleracea</name>
    <name type="common">Spinach</name>
    <dbReference type="NCBI Taxonomy" id="3562"/>
    <lineage>
        <taxon>Eukaryota</taxon>
        <taxon>Viridiplantae</taxon>
        <taxon>Streptophyta</taxon>
        <taxon>Embryophyta</taxon>
        <taxon>Tracheophyta</taxon>
        <taxon>Spermatophyta</taxon>
        <taxon>Magnoliopsida</taxon>
        <taxon>eudicotyledons</taxon>
        <taxon>Gunneridae</taxon>
        <taxon>Pentapetalae</taxon>
        <taxon>Caryophyllales</taxon>
        <taxon>Chenopodiaceae</taxon>
        <taxon>Chenopodioideae</taxon>
        <taxon>Anserineae</taxon>
        <taxon>Spinacia</taxon>
    </lineage>
</organism>
<reference evidence="2" key="1">
    <citation type="journal article" date="2021" name="Nat. Commun.">
        <title>Genomic analyses provide insights into spinach domestication and the genetic basis of agronomic traits.</title>
        <authorList>
            <person name="Cai X."/>
            <person name="Sun X."/>
            <person name="Xu C."/>
            <person name="Sun H."/>
            <person name="Wang X."/>
            <person name="Ge C."/>
            <person name="Zhang Z."/>
            <person name="Wang Q."/>
            <person name="Fei Z."/>
            <person name="Jiao C."/>
            <person name="Wang Q."/>
        </authorList>
    </citation>
    <scope>NUCLEOTIDE SEQUENCE [LARGE SCALE GENOMIC DNA]</scope>
    <source>
        <strain evidence="2">cv. Varoflay</strain>
    </source>
</reference>
<feature type="chain" id="PRO_5046490612" description="Granulins domain-containing protein" evidence="1">
    <location>
        <begin position="30"/>
        <end position="96"/>
    </location>
</feature>
<feature type="signal peptide" evidence="1">
    <location>
        <begin position="1"/>
        <end position="29"/>
    </location>
</feature>
<gene>
    <name evidence="3" type="primary">LOC130466789</name>
</gene>
<evidence type="ECO:0000256" key="1">
    <source>
        <dbReference type="SAM" id="SignalP"/>
    </source>
</evidence>
<proteinExistence type="predicted"/>
<sequence length="96" mass="9982">MEGKLVFYKSKKNVVAILFLLTLVQIVTSKKLSGCGGLGCGYLIFNGCCPGFTCSADHHFTCVSDCLSVGQECGLFSPICCGSSKCSGPILGGTCK</sequence>
<evidence type="ECO:0000313" key="3">
    <source>
        <dbReference type="RefSeq" id="XP_056691358.1"/>
    </source>
</evidence>
<dbReference type="GeneID" id="130466789"/>
<protein>
    <recommendedName>
        <fullName evidence="4">Granulins domain-containing protein</fullName>
    </recommendedName>
</protein>
<keyword evidence="1" id="KW-0732">Signal</keyword>
<evidence type="ECO:0008006" key="4">
    <source>
        <dbReference type="Google" id="ProtNLM"/>
    </source>
</evidence>
<keyword evidence="2" id="KW-1185">Reference proteome</keyword>
<accession>A0ABM3R6W1</accession>
<name>A0ABM3R6W1_SPIOL</name>
<dbReference type="RefSeq" id="XP_056691358.1">
    <property type="nucleotide sequence ID" value="XM_056835380.1"/>
</dbReference>
<reference evidence="3" key="2">
    <citation type="submission" date="2025-08" db="UniProtKB">
        <authorList>
            <consortium name="RefSeq"/>
        </authorList>
    </citation>
    <scope>IDENTIFICATION</scope>
    <source>
        <tissue evidence="3">Leaf</tissue>
    </source>
</reference>